<evidence type="ECO:0000256" key="10">
    <source>
        <dbReference type="ARBA" id="ARBA00023303"/>
    </source>
</evidence>
<keyword evidence="10" id="KW-0407">Ion channel</keyword>
<accession>A0AAV4B9F8</accession>
<dbReference type="AlphaFoldDB" id="A0AAV4B9F8"/>
<reference evidence="12 13" key="1">
    <citation type="journal article" date="2021" name="Elife">
        <title>Chloroplast acquisition without the gene transfer in kleptoplastic sea slugs, Plakobranchus ocellatus.</title>
        <authorList>
            <person name="Maeda T."/>
            <person name="Takahashi S."/>
            <person name="Yoshida T."/>
            <person name="Shimamura S."/>
            <person name="Takaki Y."/>
            <person name="Nagai Y."/>
            <person name="Toyoda A."/>
            <person name="Suzuki Y."/>
            <person name="Arimoto A."/>
            <person name="Ishii H."/>
            <person name="Satoh N."/>
            <person name="Nishiyama T."/>
            <person name="Hasebe M."/>
            <person name="Maruyama T."/>
            <person name="Minagawa J."/>
            <person name="Obokata J."/>
            <person name="Shigenobu S."/>
        </authorList>
    </citation>
    <scope>NUCLEOTIDE SEQUENCE [LARGE SCALE GENOMIC DNA]</scope>
</reference>
<evidence type="ECO:0000256" key="9">
    <source>
        <dbReference type="ARBA" id="ARBA00023157"/>
    </source>
</evidence>
<evidence type="ECO:0000256" key="1">
    <source>
        <dbReference type="ARBA" id="ARBA00004162"/>
    </source>
</evidence>
<feature type="chain" id="PRO_5043797491" evidence="11">
    <location>
        <begin position="23"/>
        <end position="463"/>
    </location>
</feature>
<organism evidence="12 13">
    <name type="scientific">Plakobranchus ocellatus</name>
    <dbReference type="NCBI Taxonomy" id="259542"/>
    <lineage>
        <taxon>Eukaryota</taxon>
        <taxon>Metazoa</taxon>
        <taxon>Spiralia</taxon>
        <taxon>Lophotrochozoa</taxon>
        <taxon>Mollusca</taxon>
        <taxon>Gastropoda</taxon>
        <taxon>Heterobranchia</taxon>
        <taxon>Euthyneura</taxon>
        <taxon>Panpulmonata</taxon>
        <taxon>Sacoglossa</taxon>
        <taxon>Placobranchoidea</taxon>
        <taxon>Plakobranchidae</taxon>
        <taxon>Plakobranchus</taxon>
    </lineage>
</organism>
<dbReference type="SUPFAM" id="SSF52058">
    <property type="entry name" value="L domain-like"/>
    <property type="match status" value="1"/>
</dbReference>
<evidence type="ECO:0000256" key="8">
    <source>
        <dbReference type="ARBA" id="ARBA00023136"/>
    </source>
</evidence>
<dbReference type="InterPro" id="IPR001611">
    <property type="entry name" value="Leu-rich_rpt"/>
</dbReference>
<dbReference type="InterPro" id="IPR051432">
    <property type="entry name" value="KCNMA1_auxiliary"/>
</dbReference>
<evidence type="ECO:0000256" key="4">
    <source>
        <dbReference type="ARBA" id="ARBA00022692"/>
    </source>
</evidence>
<protein>
    <submittedName>
        <fullName evidence="12">Leucine-rich repeat-containing protein 4-like</fullName>
    </submittedName>
</protein>
<dbReference type="Pfam" id="PF13855">
    <property type="entry name" value="LRR_8"/>
    <property type="match status" value="1"/>
</dbReference>
<keyword evidence="3" id="KW-1003">Cell membrane</keyword>
<dbReference type="Proteomes" id="UP000735302">
    <property type="component" value="Unassembled WGS sequence"/>
</dbReference>
<keyword evidence="4" id="KW-0812">Transmembrane</keyword>
<evidence type="ECO:0000313" key="12">
    <source>
        <dbReference type="EMBL" id="GFO15451.1"/>
    </source>
</evidence>
<dbReference type="InterPro" id="IPR032675">
    <property type="entry name" value="LRR_dom_sf"/>
</dbReference>
<evidence type="ECO:0000256" key="2">
    <source>
        <dbReference type="ARBA" id="ARBA00022448"/>
    </source>
</evidence>
<evidence type="ECO:0000256" key="3">
    <source>
        <dbReference type="ARBA" id="ARBA00022475"/>
    </source>
</evidence>
<gene>
    <name evidence="12" type="ORF">PoB_004195600</name>
</gene>
<evidence type="ECO:0000256" key="5">
    <source>
        <dbReference type="ARBA" id="ARBA00022729"/>
    </source>
</evidence>
<evidence type="ECO:0000256" key="11">
    <source>
        <dbReference type="SAM" id="SignalP"/>
    </source>
</evidence>
<dbReference type="PROSITE" id="PS51450">
    <property type="entry name" value="LRR"/>
    <property type="match status" value="1"/>
</dbReference>
<proteinExistence type="predicted"/>
<comment type="caution">
    <text evidence="12">The sequence shown here is derived from an EMBL/GenBank/DDBJ whole genome shotgun (WGS) entry which is preliminary data.</text>
</comment>
<evidence type="ECO:0000256" key="7">
    <source>
        <dbReference type="ARBA" id="ARBA00023065"/>
    </source>
</evidence>
<keyword evidence="5 11" id="KW-0732">Signal</keyword>
<evidence type="ECO:0000256" key="6">
    <source>
        <dbReference type="ARBA" id="ARBA00022989"/>
    </source>
</evidence>
<keyword evidence="9" id="KW-1015">Disulfide bond</keyword>
<dbReference type="GO" id="GO:0034220">
    <property type="term" value="P:monoatomic ion transmembrane transport"/>
    <property type="evidence" value="ECO:0007669"/>
    <property type="project" value="UniProtKB-KW"/>
</dbReference>
<sequence length="463" mass="51707">MKMLIRSLLYIALTGTLIKAKARPISTPRFGSKDLCGSISECDCTHSTKLNGTHVDCSEKNLTQYFSLLLTDVDSQTALNMIHNSTDLDLNRGNLSVICSLLPNIKSISLANNNLTDFALISSRRTDCLRLRELNLTGNKLHSIKASSFQGATNLETLTLETEDIEPNALDKLGQLEKLDLLYHGCLATDFLDRLTQLFKLTLKLTGCKALLNGHLNSTSLTELTLTGLELERVSPSFNFNLDNLKRLHLDLPKLKQLSLDFGASLPQLEILKLRNVGAVSSLSGLHTLKELYIENHLPLSRLETLTGLKVKEINRKGQAEEYGTLKGTRQIHQVTCGINGTIRHHNLACFCPGCLAENECDIKRICGYLGPKSELFFNDLVQALRGLKTREEPEDLVVSVQTHQRASSFFKTELNSAGLFTRLNCSSRMSRRISYSSINCWRQHCLPQLRLSAGIWLSRFPH</sequence>
<keyword evidence="8" id="KW-0472">Membrane</keyword>
<comment type="subcellular location">
    <subcellularLocation>
        <location evidence="1">Cell membrane</location>
        <topology evidence="1">Single-pass membrane protein</topology>
    </subcellularLocation>
</comment>
<keyword evidence="7" id="KW-0406">Ion transport</keyword>
<keyword evidence="6" id="KW-1133">Transmembrane helix</keyword>
<dbReference type="Gene3D" id="3.80.10.10">
    <property type="entry name" value="Ribonuclease Inhibitor"/>
    <property type="match status" value="2"/>
</dbReference>
<dbReference type="PANTHER" id="PTHR46473">
    <property type="entry name" value="GH08155P"/>
    <property type="match status" value="1"/>
</dbReference>
<dbReference type="EMBL" id="BLXT01004610">
    <property type="protein sequence ID" value="GFO15451.1"/>
    <property type="molecule type" value="Genomic_DNA"/>
</dbReference>
<feature type="signal peptide" evidence="11">
    <location>
        <begin position="1"/>
        <end position="22"/>
    </location>
</feature>
<name>A0AAV4B9F8_9GAST</name>
<keyword evidence="2" id="KW-0813">Transport</keyword>
<evidence type="ECO:0000313" key="13">
    <source>
        <dbReference type="Proteomes" id="UP000735302"/>
    </source>
</evidence>
<dbReference type="GO" id="GO:0005886">
    <property type="term" value="C:plasma membrane"/>
    <property type="evidence" value="ECO:0007669"/>
    <property type="project" value="UniProtKB-SubCell"/>
</dbReference>
<dbReference type="PANTHER" id="PTHR46473:SF10">
    <property type="entry name" value="LD45603P-RELATED"/>
    <property type="match status" value="1"/>
</dbReference>
<keyword evidence="13" id="KW-1185">Reference proteome</keyword>